<feature type="non-terminal residue" evidence="1">
    <location>
        <position position="1"/>
    </location>
</feature>
<accession>A0AA35QYJ9</accession>
<comment type="caution">
    <text evidence="1">The sequence shown here is derived from an EMBL/GenBank/DDBJ whole genome shotgun (WGS) entry which is preliminary data.</text>
</comment>
<name>A0AA35QYJ9_GEOBA</name>
<protein>
    <submittedName>
        <fullName evidence="1">Uncharacterized protein</fullName>
    </submittedName>
</protein>
<dbReference type="EMBL" id="CASHTH010000248">
    <property type="protein sequence ID" value="CAI7995528.1"/>
    <property type="molecule type" value="Genomic_DNA"/>
</dbReference>
<evidence type="ECO:0000313" key="2">
    <source>
        <dbReference type="Proteomes" id="UP001174909"/>
    </source>
</evidence>
<reference evidence="1" key="1">
    <citation type="submission" date="2023-03" db="EMBL/GenBank/DDBJ databases">
        <authorList>
            <person name="Steffen K."/>
            <person name="Cardenas P."/>
        </authorList>
    </citation>
    <scope>NUCLEOTIDE SEQUENCE</scope>
</reference>
<proteinExistence type="predicted"/>
<evidence type="ECO:0000313" key="1">
    <source>
        <dbReference type="EMBL" id="CAI7995528.1"/>
    </source>
</evidence>
<gene>
    <name evidence="1" type="ORF">GBAR_LOCUS1707</name>
</gene>
<organism evidence="1 2">
    <name type="scientific">Geodia barretti</name>
    <name type="common">Barrett's horny sponge</name>
    <dbReference type="NCBI Taxonomy" id="519541"/>
    <lineage>
        <taxon>Eukaryota</taxon>
        <taxon>Metazoa</taxon>
        <taxon>Porifera</taxon>
        <taxon>Demospongiae</taxon>
        <taxon>Heteroscleromorpha</taxon>
        <taxon>Tetractinellida</taxon>
        <taxon>Astrophorina</taxon>
        <taxon>Geodiidae</taxon>
        <taxon>Geodia</taxon>
    </lineage>
</organism>
<dbReference type="AlphaFoldDB" id="A0AA35QYJ9"/>
<sequence>MRRPLLTRGIWEVLIRQQFSTILSSPIIYLEPHDGYSSCSRCNTNSRRCE</sequence>
<dbReference type="Proteomes" id="UP001174909">
    <property type="component" value="Unassembled WGS sequence"/>
</dbReference>
<keyword evidence="2" id="KW-1185">Reference proteome</keyword>